<organism evidence="1 2">
    <name type="scientific">Lutispora saccharofermentans</name>
    <dbReference type="NCBI Taxonomy" id="3024236"/>
    <lineage>
        <taxon>Bacteria</taxon>
        <taxon>Bacillati</taxon>
        <taxon>Bacillota</taxon>
        <taxon>Clostridia</taxon>
        <taxon>Lutisporales</taxon>
        <taxon>Lutisporaceae</taxon>
        <taxon>Lutispora</taxon>
    </lineage>
</organism>
<sequence>MSYSSTKKTLKVLALLTAFTLIFSSLGLIAPDVSGSSVYAEAWTPETEQPILVVTGQGIGLTDEKSYTLSELMSMQHVTNLYSTINTTPTKSIYLGKGVKVDDLLSKSSFTKDKYDLFKIAFAAKDGYKVTFNPSHKGDSTTSKVLTTPSYGMERYYFPKLGSGQADGKIPVDTILAFGRAGDRGKPEVIPQSSSLEALTDKDAPLLMVGQQHVEEQNNPLFNKTIQKILVGDELPAVLKIGNKDYTRAEILLMPKIAGNWTYTKKTGPMADYCVGVPLGELLKGYDDKDRVEFISADGYANDPVTVGDIKDSSKQYILAYEAGTGSGDSKAVCDTAKDNPAIVGYFRIYSQNGSLIKLVNEIKVTPSSGTDYSKSSYKHITNGGVAGDAPYNIDAITGATLTFEGPGLAASIPLSIREMENQNAGAFHGDYKDTRSGKETVLKYEGIRLEYLLKNMTSGTTGIKLTDSAYKVLLKNRVRQTIAEFTLEQIAQAEAQGKPIIIAYGTANRDGSNPRPFIYDAGAGADASLGNEDGCIKLVYDKSAFSFDPNPNYTKFGNIAYIYVAENDSPGYKHDKAPYDKAENSQYIITVTGDKVGREVNYTVKQIEDMVKYEDGKPAAGGMGYRAEYSLSNSTYWYVNEYEGVKLWELLKKSGVPEAMAKGEDSKTVVQFTATDGYKDFDKFTLAQIANPALFGYYEKNPADLNDGKYASKDEDDLRSTGYPVLVAYGVNGYPYVIKNTLDGYKSGLGNDGGPLRIISGKTEYHHANGSKQAKLLDKIIVGNEVNYSTHSGNPDENYKSLASQKIDVKVIGMDGSTLKNLSYTIADIENMIYGADISNTQKVKARVKDFYEVKKGDKAYSDLYEGIDLSYFLKEKAQIPGIKGTVIFTGSEGESLTVSLDDIFYNSKKSILAFAKNGAPMTSDKDSKGYVSSYTDGTGEKINVKNDGGPLMMIMPQEKSINAVASIAINLQPDKYAHIESPYNELKNSTITIEGPGTKLSAPKTFKVSDIEDKQTLAITADYNVKKTASEQQIRYRGIDLYSFLRSADVGLQSNASEAVFTSADGKSLTFSLSEVMKTDYLNGATKAADLKMILAYGSSPITHSNLENGKPLVPDKDSKGYDPGYNNSGGPLCLIVGQKSAEDINSSNILKNVVEITVKASEATSWKHDMSPAYSQYLDKSYLELTGTALANQKKYTLRELEAMDDIILRDSYTYIGEHQHEGLDLWKLITQKAELKPGADITSVKVIASDGFSRDVLSVFGRDALEKGIADGLDRKIIMLSYAADGNPLVTDTNSDGYTSGNEGGPIRMIAHLNQGACLKNVVKVVVDGNIGSVPSSEPAEKAFTSYLGGDKGGLPVAGVRAVAPDDKGGLWIGTYGGGAAYLDAAGKINAMTLPGSYVNDIAIDKAGGVWFTLGGMEPQNQKGAAYLKDGKVIHYTKESTKGNLISDFVQSVEIDSSGKIWFATASGLVCFDPANNSWKNWTKESGLPAQSVGTLTADTKGGIWIGCYPDTTDAEKNIYSGGYAYMTKEGAIKAYTDTKNTKFADQWVRSISIDPQGGAWVVKSGSYSTMENAGGRIDYVNPKGEIEAQYTGQELLPGELKDNAEIRTIAVDYKGSLWIGTSSKGIFFCKKPKTVSKKFSRANGDWQDISSLDSIFSIAVTEDTLWAGSNGGVVHALTDNIFMKK</sequence>
<dbReference type="InterPro" id="IPR036374">
    <property type="entry name" value="OxRdtase_Mopterin-bd_sf"/>
</dbReference>
<dbReference type="Proteomes" id="UP001651880">
    <property type="component" value="Unassembled WGS sequence"/>
</dbReference>
<gene>
    <name evidence="1" type="ORF">LJD61_07140</name>
</gene>
<reference evidence="1 2" key="1">
    <citation type="submission" date="2021-10" db="EMBL/GenBank/DDBJ databases">
        <title>Lutispora strain m25 sp. nov., a thermophilic, non-spore-forming bacterium isolated from a lab-scale methanogenic bioreactor digesting anaerobic sludge.</title>
        <authorList>
            <person name="El Houari A."/>
            <person name="Mcdonald J."/>
        </authorList>
    </citation>
    <scope>NUCLEOTIDE SEQUENCE [LARGE SCALE GENOMIC DNA]</scope>
    <source>
        <strain evidence="2">m25</strain>
    </source>
</reference>
<comment type="caution">
    <text evidence="1">The sequence shown here is derived from an EMBL/GenBank/DDBJ whole genome shotgun (WGS) entry which is preliminary data.</text>
</comment>
<dbReference type="RefSeq" id="WP_255226842.1">
    <property type="nucleotide sequence ID" value="NZ_JAJEKE010000004.1"/>
</dbReference>
<accession>A0ABT1NG75</accession>
<dbReference type="Gene3D" id="3.90.420.10">
    <property type="entry name" value="Oxidoreductase, molybdopterin-binding domain"/>
    <property type="match status" value="1"/>
</dbReference>
<dbReference type="InterPro" id="IPR015943">
    <property type="entry name" value="WD40/YVTN_repeat-like_dom_sf"/>
</dbReference>
<dbReference type="Gene3D" id="2.130.10.10">
    <property type="entry name" value="YVTN repeat-like/Quinoprotein amine dehydrogenase"/>
    <property type="match status" value="2"/>
</dbReference>
<evidence type="ECO:0000313" key="2">
    <source>
        <dbReference type="Proteomes" id="UP001651880"/>
    </source>
</evidence>
<dbReference type="Pfam" id="PF07494">
    <property type="entry name" value="Reg_prop"/>
    <property type="match status" value="1"/>
</dbReference>
<dbReference type="EMBL" id="JAJEKE010000004">
    <property type="protein sequence ID" value="MCQ1529326.1"/>
    <property type="molecule type" value="Genomic_DNA"/>
</dbReference>
<dbReference type="SUPFAM" id="SSF56524">
    <property type="entry name" value="Oxidoreductase molybdopterin-binding domain"/>
    <property type="match status" value="1"/>
</dbReference>
<dbReference type="InterPro" id="IPR011110">
    <property type="entry name" value="Reg_prop"/>
</dbReference>
<protein>
    <submittedName>
        <fullName evidence="1">Molybdopterin-dependent oxidoreductase</fullName>
    </submittedName>
</protein>
<evidence type="ECO:0000313" key="1">
    <source>
        <dbReference type="EMBL" id="MCQ1529326.1"/>
    </source>
</evidence>
<keyword evidence="2" id="KW-1185">Reference proteome</keyword>
<dbReference type="SUPFAM" id="SSF63829">
    <property type="entry name" value="Calcium-dependent phosphotriesterase"/>
    <property type="match status" value="1"/>
</dbReference>
<proteinExistence type="predicted"/>
<name>A0ABT1NG75_9FIRM</name>